<evidence type="ECO:0000256" key="5">
    <source>
        <dbReference type="SAM" id="Phobius"/>
    </source>
</evidence>
<feature type="transmembrane region" description="Helical" evidence="5">
    <location>
        <begin position="7"/>
        <end position="25"/>
    </location>
</feature>
<evidence type="ECO:0000256" key="2">
    <source>
        <dbReference type="ARBA" id="ARBA00022857"/>
    </source>
</evidence>
<keyword evidence="3" id="KW-0496">Mitochondrion</keyword>
<evidence type="ECO:0000313" key="6">
    <source>
        <dbReference type="EnsemblMetazoa" id="GAUT049718-PA"/>
    </source>
</evidence>
<dbReference type="InterPro" id="IPR002347">
    <property type="entry name" value="SDR_fam"/>
</dbReference>
<evidence type="ECO:0000313" key="7">
    <source>
        <dbReference type="Proteomes" id="UP000078200"/>
    </source>
</evidence>
<dbReference type="InterPro" id="IPR036291">
    <property type="entry name" value="NAD(P)-bd_dom_sf"/>
</dbReference>
<dbReference type="PANTHER" id="PTHR44889:SF1">
    <property type="entry name" value="INACTIVE HYDROXYSTEROID DEHYDROGENASE-LIKE PROTEIN 1"/>
    <property type="match status" value="1"/>
</dbReference>
<evidence type="ECO:0000256" key="3">
    <source>
        <dbReference type="ARBA" id="ARBA00023128"/>
    </source>
</evidence>
<proteinExistence type="inferred from homology"/>
<keyword evidence="7" id="KW-1185">Reference proteome</keyword>
<dbReference type="EnsemblMetazoa" id="GAUT049718-RA">
    <property type="protein sequence ID" value="GAUT049718-PA"/>
    <property type="gene ID" value="GAUT049718"/>
</dbReference>
<protein>
    <submittedName>
        <fullName evidence="6">Uncharacterized protein</fullName>
    </submittedName>
</protein>
<feature type="transmembrane region" description="Helical" evidence="5">
    <location>
        <begin position="429"/>
        <end position="452"/>
    </location>
</feature>
<keyword evidence="5" id="KW-1133">Transmembrane helix</keyword>
<accession>A0A1A9VWA4</accession>
<keyword evidence="2" id="KW-0521">NADP</keyword>
<comment type="similarity">
    <text evidence="4">Belongs to the short-chain dehydrogenases/reductases (SDR) family. 17-beta-HSD 3 subfamily.</text>
</comment>
<dbReference type="PANTHER" id="PTHR44889">
    <property type="entry name" value="INACTIVE HYDROXYSTEROID DEHYDROGENASE-LIKE PROTEIN 1"/>
    <property type="match status" value="1"/>
</dbReference>
<dbReference type="FunFam" id="3.40.50.720:FF:000137">
    <property type="entry name" value="Hydroxysteroid (17-beta) dehydrogenase 3"/>
    <property type="match status" value="1"/>
</dbReference>
<evidence type="ECO:0000256" key="1">
    <source>
        <dbReference type="ARBA" id="ARBA00004173"/>
    </source>
</evidence>
<reference evidence="6" key="1">
    <citation type="submission" date="2020-05" db="UniProtKB">
        <authorList>
            <consortium name="EnsemblMetazoa"/>
        </authorList>
    </citation>
    <scope>IDENTIFICATION</scope>
    <source>
        <strain evidence="6">TTRI</strain>
    </source>
</reference>
<dbReference type="Gene3D" id="3.40.50.720">
    <property type="entry name" value="NAD(P)-binding Rossmann-like Domain"/>
    <property type="match status" value="3"/>
</dbReference>
<sequence length="553" mass="61601">MSTFHEMLLSIINLVGLLATVSFLYDNFKSLFSILKAVLEPYFRPQLPHTLPEKFGKWAENLYQTKVKWILADFSKGKEAYQHIKQELLDIPIGILVNNVGCAYCPDELCTQSEDLLWHIINVNVGAVTLMSRIVIPQMKKQGKGAIVNMASCAELQPMPLWAVYGATKRYVRSLSLAMERELCEHNISVQCVTPAFVSTEIIQFPENFPGKIFATPMETFARSAAFTLVITGGSDGIGKGYAKELAKCGLNVVIISHMREELIATAKEIENLYRTEVKWIVADFSKGKDVYEHIKDELLDIPIGILVNNVGYAASPDKFYNRSEDFLWNIININVGAVTLMSRIVIPQMKKQGKGAIVNIASGLALQPTPLWAVYAATKSYVRSLSLAMERELSEYNVTVQCVIPSFVLTKFIQFSELLSRGFSSSMLAVYEILSSVISLVGLLAAACFLYDNFKSLVSILKAVLGPYFRPHLPHSLPDRFGKWAVITGGSDGIGKGYAKELAKRGLNIVIISRTKEKLIATANEIENLYKTEVKWIVADFSKGKAVYEHIK</sequence>
<comment type="subcellular location">
    <subcellularLocation>
        <location evidence="1">Mitochondrion</location>
    </subcellularLocation>
</comment>
<dbReference type="VEuPathDB" id="VectorBase:GAUT049718"/>
<dbReference type="PRINTS" id="PR00081">
    <property type="entry name" value="GDHRDH"/>
</dbReference>
<keyword evidence="5" id="KW-0472">Membrane</keyword>
<evidence type="ECO:0000256" key="4">
    <source>
        <dbReference type="ARBA" id="ARBA00038261"/>
    </source>
</evidence>
<keyword evidence="5" id="KW-0812">Transmembrane</keyword>
<dbReference type="Pfam" id="PF00106">
    <property type="entry name" value="adh_short"/>
    <property type="match status" value="3"/>
</dbReference>
<organism evidence="6 7">
    <name type="scientific">Glossina austeni</name>
    <name type="common">Savannah tsetse fly</name>
    <dbReference type="NCBI Taxonomy" id="7395"/>
    <lineage>
        <taxon>Eukaryota</taxon>
        <taxon>Metazoa</taxon>
        <taxon>Ecdysozoa</taxon>
        <taxon>Arthropoda</taxon>
        <taxon>Hexapoda</taxon>
        <taxon>Insecta</taxon>
        <taxon>Pterygota</taxon>
        <taxon>Neoptera</taxon>
        <taxon>Endopterygota</taxon>
        <taxon>Diptera</taxon>
        <taxon>Brachycera</taxon>
        <taxon>Muscomorpha</taxon>
        <taxon>Hippoboscoidea</taxon>
        <taxon>Glossinidae</taxon>
        <taxon>Glossina</taxon>
    </lineage>
</organism>
<dbReference type="Proteomes" id="UP000078200">
    <property type="component" value="Unassembled WGS sequence"/>
</dbReference>
<dbReference type="SUPFAM" id="SSF51735">
    <property type="entry name" value="NAD(P)-binding Rossmann-fold domains"/>
    <property type="match status" value="3"/>
</dbReference>
<dbReference type="CDD" id="cd05356">
    <property type="entry name" value="17beta-HSD1_like_SDR_c"/>
    <property type="match status" value="1"/>
</dbReference>
<name>A0A1A9VWA4_GLOAU</name>
<dbReference type="AlphaFoldDB" id="A0A1A9VWA4"/>
<dbReference type="InterPro" id="IPR052149">
    <property type="entry name" value="17-beta-HSD3-like"/>
</dbReference>
<dbReference type="GO" id="GO:0005739">
    <property type="term" value="C:mitochondrion"/>
    <property type="evidence" value="ECO:0007669"/>
    <property type="project" value="UniProtKB-SubCell"/>
</dbReference>
<dbReference type="STRING" id="7395.A0A1A9VWA4"/>